<dbReference type="EMBL" id="JBBHLL010000073">
    <property type="protein sequence ID" value="KAK7820350.1"/>
    <property type="molecule type" value="Genomic_DNA"/>
</dbReference>
<evidence type="ECO:0000313" key="1">
    <source>
        <dbReference type="EMBL" id="KAK7820350.1"/>
    </source>
</evidence>
<keyword evidence="2" id="KW-1185">Reference proteome</keyword>
<dbReference type="AlphaFoldDB" id="A0AAW0J0W5"/>
<protein>
    <submittedName>
        <fullName evidence="1">Uncharacterized protein</fullName>
    </submittedName>
</protein>
<proteinExistence type="predicted"/>
<comment type="caution">
    <text evidence="1">The sequence shown here is derived from an EMBL/GenBank/DDBJ whole genome shotgun (WGS) entry which is preliminary data.</text>
</comment>
<evidence type="ECO:0000313" key="2">
    <source>
        <dbReference type="Proteomes" id="UP001488838"/>
    </source>
</evidence>
<accession>A0AAW0J0W5</accession>
<sequence length="65" mass="7244">MISGVAVWSLTSTATTTQRTSSRNPSFRNVTWTLVQQGQFSLPVYLSEIQSRSPISFLGESEYLT</sequence>
<gene>
    <name evidence="1" type="ORF">U0070_007556</name>
</gene>
<name>A0AAW0J0W5_MYOGA</name>
<organism evidence="1 2">
    <name type="scientific">Myodes glareolus</name>
    <name type="common">Bank vole</name>
    <name type="synonym">Clethrionomys glareolus</name>
    <dbReference type="NCBI Taxonomy" id="447135"/>
    <lineage>
        <taxon>Eukaryota</taxon>
        <taxon>Metazoa</taxon>
        <taxon>Chordata</taxon>
        <taxon>Craniata</taxon>
        <taxon>Vertebrata</taxon>
        <taxon>Euteleostomi</taxon>
        <taxon>Mammalia</taxon>
        <taxon>Eutheria</taxon>
        <taxon>Euarchontoglires</taxon>
        <taxon>Glires</taxon>
        <taxon>Rodentia</taxon>
        <taxon>Myomorpha</taxon>
        <taxon>Muroidea</taxon>
        <taxon>Cricetidae</taxon>
        <taxon>Arvicolinae</taxon>
        <taxon>Myodes</taxon>
    </lineage>
</organism>
<dbReference type="Proteomes" id="UP001488838">
    <property type="component" value="Unassembled WGS sequence"/>
</dbReference>
<reference evidence="1 2" key="1">
    <citation type="journal article" date="2023" name="bioRxiv">
        <title>Conserved and derived expression patterns and positive selection on dental genes reveal complex evolutionary context of ever-growing rodent molars.</title>
        <authorList>
            <person name="Calamari Z.T."/>
            <person name="Song A."/>
            <person name="Cohen E."/>
            <person name="Akter M."/>
            <person name="Roy R.D."/>
            <person name="Hallikas O."/>
            <person name="Christensen M.M."/>
            <person name="Li P."/>
            <person name="Marangoni P."/>
            <person name="Jernvall J."/>
            <person name="Klein O.D."/>
        </authorList>
    </citation>
    <scope>NUCLEOTIDE SEQUENCE [LARGE SCALE GENOMIC DNA]</scope>
    <source>
        <strain evidence="1">V071</strain>
    </source>
</reference>